<dbReference type="AlphaFoldDB" id="A0A443IW51"/>
<keyword evidence="3 5" id="KW-1133">Transmembrane helix</keyword>
<reference evidence="6 7" key="1">
    <citation type="submission" date="2019-01" db="EMBL/GenBank/DDBJ databases">
        <title>Sinorhodobacter populi sp. nov. isolated from the symptomatic bark tissue of Populus euramericana canker.</title>
        <authorList>
            <person name="Xu G."/>
        </authorList>
    </citation>
    <scope>NUCLEOTIDE SEQUENCE [LARGE SCALE GENOMIC DNA]</scope>
    <source>
        <strain evidence="6 7">2D-5</strain>
    </source>
</reference>
<dbReference type="Pfam" id="PF07264">
    <property type="entry name" value="EI24"/>
    <property type="match status" value="1"/>
</dbReference>
<name>A0A443IW51_9RHOB</name>
<dbReference type="EMBL" id="SAUW01000008">
    <property type="protein sequence ID" value="RWR12373.1"/>
    <property type="molecule type" value="Genomic_DNA"/>
</dbReference>
<keyword evidence="7" id="KW-1185">Reference proteome</keyword>
<gene>
    <name evidence="6" type="ORF">D2T33_09740</name>
</gene>
<accession>A0A443IW51</accession>
<evidence type="ECO:0008006" key="8">
    <source>
        <dbReference type="Google" id="ProtNLM"/>
    </source>
</evidence>
<dbReference type="InterPro" id="IPR059112">
    <property type="entry name" value="CysZ/EI24"/>
</dbReference>
<reference evidence="6 7" key="2">
    <citation type="submission" date="2019-01" db="EMBL/GenBank/DDBJ databases">
        <authorList>
            <person name="Li Y."/>
        </authorList>
    </citation>
    <scope>NUCLEOTIDE SEQUENCE [LARGE SCALE GENOMIC DNA]</scope>
    <source>
        <strain evidence="6 7">2D-5</strain>
    </source>
</reference>
<keyword evidence="4 5" id="KW-0472">Membrane</keyword>
<proteinExistence type="predicted"/>
<evidence type="ECO:0000313" key="7">
    <source>
        <dbReference type="Proteomes" id="UP000285710"/>
    </source>
</evidence>
<feature type="transmembrane region" description="Helical" evidence="5">
    <location>
        <begin position="68"/>
        <end position="95"/>
    </location>
</feature>
<evidence type="ECO:0000256" key="5">
    <source>
        <dbReference type="SAM" id="Phobius"/>
    </source>
</evidence>
<protein>
    <recommendedName>
        <fullName evidence="8">Sulfate transporter family protein</fullName>
    </recommendedName>
</protein>
<evidence type="ECO:0000256" key="2">
    <source>
        <dbReference type="ARBA" id="ARBA00022692"/>
    </source>
</evidence>
<feature type="transmembrane region" description="Helical" evidence="5">
    <location>
        <begin position="126"/>
        <end position="143"/>
    </location>
</feature>
<evidence type="ECO:0000313" key="6">
    <source>
        <dbReference type="EMBL" id="RWR12373.1"/>
    </source>
</evidence>
<keyword evidence="2 5" id="KW-0812">Transmembrane</keyword>
<evidence type="ECO:0000256" key="4">
    <source>
        <dbReference type="ARBA" id="ARBA00023136"/>
    </source>
</evidence>
<organism evidence="6 7">
    <name type="scientific">Paenirhodobacter populi</name>
    <dbReference type="NCBI Taxonomy" id="2306993"/>
    <lineage>
        <taxon>Bacteria</taxon>
        <taxon>Pseudomonadati</taxon>
        <taxon>Pseudomonadota</taxon>
        <taxon>Alphaproteobacteria</taxon>
        <taxon>Rhodobacterales</taxon>
        <taxon>Rhodobacter group</taxon>
        <taxon>Paenirhodobacter</taxon>
    </lineage>
</organism>
<comment type="subcellular location">
    <subcellularLocation>
        <location evidence="1">Membrane</location>
        <topology evidence="1">Multi-pass membrane protein</topology>
    </subcellularLocation>
</comment>
<feature type="transmembrane region" description="Helical" evidence="5">
    <location>
        <begin position="21"/>
        <end position="48"/>
    </location>
</feature>
<evidence type="ECO:0000256" key="3">
    <source>
        <dbReference type="ARBA" id="ARBA00022989"/>
    </source>
</evidence>
<comment type="caution">
    <text evidence="6">The sequence shown here is derived from an EMBL/GenBank/DDBJ whole genome shotgun (WGS) entry which is preliminary data.</text>
</comment>
<feature type="transmembrane region" description="Helical" evidence="5">
    <location>
        <begin position="191"/>
        <end position="219"/>
    </location>
</feature>
<sequence>MMFPAILRGWQDLIRPEALKILLLGIALALGLLIALGVATIWLLGLLLPDTVNLPFWGPVTWVDAAAGWVAVAVFLFASIFLMAPVASIFTGFFLDDVAGMVEREHYPDLPPVKPLGLLETLGDTLKFFGVVIAANLVALMIYPFVIPFAPFLFLALNGYLLGREYFQMAAIRRMTRAEARALYERNKLTVWITGAIMAVPLSVPVLNLVVPVVGAAAFTHLFHDLARRQLAA</sequence>
<dbReference type="Proteomes" id="UP000285710">
    <property type="component" value="Unassembled WGS sequence"/>
</dbReference>
<evidence type="ECO:0000256" key="1">
    <source>
        <dbReference type="ARBA" id="ARBA00004141"/>
    </source>
</evidence>